<comment type="caution">
    <text evidence="2">The sequence shown here is derived from an EMBL/GenBank/DDBJ whole genome shotgun (WGS) entry which is preliminary data.</text>
</comment>
<evidence type="ECO:0000313" key="2">
    <source>
        <dbReference type="EMBL" id="GAA2680613.1"/>
    </source>
</evidence>
<reference evidence="2 3" key="1">
    <citation type="journal article" date="2019" name="Int. J. Syst. Evol. Microbiol.">
        <title>The Global Catalogue of Microorganisms (GCM) 10K type strain sequencing project: providing services to taxonomists for standard genome sequencing and annotation.</title>
        <authorList>
            <consortium name="The Broad Institute Genomics Platform"/>
            <consortium name="The Broad Institute Genome Sequencing Center for Infectious Disease"/>
            <person name="Wu L."/>
            <person name="Ma J."/>
        </authorList>
    </citation>
    <scope>NUCLEOTIDE SEQUENCE [LARGE SCALE GENOMIC DNA]</scope>
    <source>
        <strain evidence="2 3">JCM 6835</strain>
    </source>
</reference>
<name>A0ABN3SLT1_9ACTN</name>
<keyword evidence="1" id="KW-0812">Transmembrane</keyword>
<gene>
    <name evidence="2" type="ORF">GCM10010412_064910</name>
</gene>
<evidence type="ECO:0000256" key="1">
    <source>
        <dbReference type="SAM" id="Phobius"/>
    </source>
</evidence>
<feature type="transmembrane region" description="Helical" evidence="1">
    <location>
        <begin position="20"/>
        <end position="39"/>
    </location>
</feature>
<keyword evidence="3" id="KW-1185">Reference proteome</keyword>
<dbReference type="Proteomes" id="UP001501666">
    <property type="component" value="Unassembled WGS sequence"/>
</dbReference>
<dbReference type="EMBL" id="BAAATE010000021">
    <property type="protein sequence ID" value="GAA2680613.1"/>
    <property type="molecule type" value="Genomic_DNA"/>
</dbReference>
<sequence length="40" mass="4057">MHGLVEKSLQGSAAALGESVVYPLLYLGPVIAALALGYIA</sequence>
<keyword evidence="1" id="KW-1133">Transmembrane helix</keyword>
<proteinExistence type="predicted"/>
<keyword evidence="1" id="KW-0472">Membrane</keyword>
<accession>A0ABN3SLT1</accession>
<evidence type="ECO:0000313" key="3">
    <source>
        <dbReference type="Proteomes" id="UP001501666"/>
    </source>
</evidence>
<protein>
    <submittedName>
        <fullName evidence="2">Uncharacterized protein</fullName>
    </submittedName>
</protein>
<organism evidence="2 3">
    <name type="scientific">Nonomuraea recticatena</name>
    <dbReference type="NCBI Taxonomy" id="46178"/>
    <lineage>
        <taxon>Bacteria</taxon>
        <taxon>Bacillati</taxon>
        <taxon>Actinomycetota</taxon>
        <taxon>Actinomycetes</taxon>
        <taxon>Streptosporangiales</taxon>
        <taxon>Streptosporangiaceae</taxon>
        <taxon>Nonomuraea</taxon>
    </lineage>
</organism>